<comment type="caution">
    <text evidence="1">The sequence shown here is derived from an EMBL/GenBank/DDBJ whole genome shotgun (WGS) entry which is preliminary data.</text>
</comment>
<name>A0A5C5X2Y4_9PLAN</name>
<dbReference type="Proteomes" id="UP000317243">
    <property type="component" value="Unassembled WGS sequence"/>
</dbReference>
<evidence type="ECO:0000313" key="2">
    <source>
        <dbReference type="Proteomes" id="UP000317243"/>
    </source>
</evidence>
<dbReference type="EMBL" id="SIHI01000001">
    <property type="protein sequence ID" value="TWT57417.1"/>
    <property type="molecule type" value="Genomic_DNA"/>
</dbReference>
<organism evidence="1 2">
    <name type="scientific">Thalassoglobus neptunius</name>
    <dbReference type="NCBI Taxonomy" id="1938619"/>
    <lineage>
        <taxon>Bacteria</taxon>
        <taxon>Pseudomonadati</taxon>
        <taxon>Planctomycetota</taxon>
        <taxon>Planctomycetia</taxon>
        <taxon>Planctomycetales</taxon>
        <taxon>Planctomycetaceae</taxon>
        <taxon>Thalassoglobus</taxon>
    </lineage>
</organism>
<dbReference type="AlphaFoldDB" id="A0A5C5X2Y4"/>
<protein>
    <submittedName>
        <fullName evidence="1">Uncharacterized protein</fullName>
    </submittedName>
</protein>
<keyword evidence="2" id="KW-1185">Reference proteome</keyword>
<evidence type="ECO:0000313" key="1">
    <source>
        <dbReference type="EMBL" id="TWT57417.1"/>
    </source>
</evidence>
<dbReference type="RefSeq" id="WP_197440828.1">
    <property type="nucleotide sequence ID" value="NZ_SIHI01000001.1"/>
</dbReference>
<sequence length="621" mass="71506">MNSVLQFSNQIFCLPVVHGSGDFAIQVRETMLSQKFDCVALPLPESFRTHVEEGVKHLPTVSIVVQPETAPTASSWSPEGESESENIASYVPIDPCQPVIQAVRVALQERIPRSYIDLEVEDFEITTGVLPDPYALKRVKIEQFAAAVVPESRRPERDQHRARIEWMARSLRELEKQHSSILFVCSVLDWIWIRDAYRSQEFGLAEPEAVYETELFRVDPRTLVFVLEELPFITNLYERSRRTLDVDDNLSIDGVKELLFESRKRYVAEHGRKGRRISPLTMRSMLKYVRNLSLIERRLTPDLYTLITAAKQIGGDLFAISLAETAREYEFNDTLPYGDLKMSIGRGEFPNGDIFHLKSRLAGQPVTWRTCELRNKPPEIDKQSWAMKWNPFSHCSWPPEDVAIERFRTHVKDRALAMLGNDLARVEKFTSSIKDGIDIRETLRNWHTGELYVKENPPSRGSLDCVIMLFDSPADPRDYPWRITWHAEHQDESTLSFFATPFENEFVGPGIAMSTYGGAMFLFPPRPIPDIWHDRRFDSVDTLEERLLVAACYHSKERHIALLSQSPPGLAWRRIAKRSGKRLIHLPLAGFSSETIQKLKMFHVLNGRQVRTYAEHFIRKA</sequence>
<gene>
    <name evidence="1" type="ORF">KOR42_07780</name>
</gene>
<accession>A0A5C5X2Y4</accession>
<proteinExistence type="predicted"/>
<reference evidence="1 2" key="1">
    <citation type="submission" date="2019-02" db="EMBL/GenBank/DDBJ databases">
        <title>Deep-cultivation of Planctomycetes and their phenomic and genomic characterization uncovers novel biology.</title>
        <authorList>
            <person name="Wiegand S."/>
            <person name="Jogler M."/>
            <person name="Boedeker C."/>
            <person name="Pinto D."/>
            <person name="Vollmers J."/>
            <person name="Rivas-Marin E."/>
            <person name="Kohn T."/>
            <person name="Peeters S.H."/>
            <person name="Heuer A."/>
            <person name="Rast P."/>
            <person name="Oberbeckmann S."/>
            <person name="Bunk B."/>
            <person name="Jeske O."/>
            <person name="Meyerdierks A."/>
            <person name="Storesund J.E."/>
            <person name="Kallscheuer N."/>
            <person name="Luecker S."/>
            <person name="Lage O.M."/>
            <person name="Pohl T."/>
            <person name="Merkel B.J."/>
            <person name="Hornburger P."/>
            <person name="Mueller R.-W."/>
            <person name="Bruemmer F."/>
            <person name="Labrenz M."/>
            <person name="Spormann A.M."/>
            <person name="Op Den Camp H."/>
            <person name="Overmann J."/>
            <person name="Amann R."/>
            <person name="Jetten M.S.M."/>
            <person name="Mascher T."/>
            <person name="Medema M.H."/>
            <person name="Devos D.P."/>
            <person name="Kaster A.-K."/>
            <person name="Ovreas L."/>
            <person name="Rohde M."/>
            <person name="Galperin M.Y."/>
            <person name="Jogler C."/>
        </authorList>
    </citation>
    <scope>NUCLEOTIDE SEQUENCE [LARGE SCALE GENOMIC DNA]</scope>
    <source>
        <strain evidence="1 2">KOR42</strain>
    </source>
</reference>